<feature type="region of interest" description="Disordered" evidence="1">
    <location>
        <begin position="111"/>
        <end position="362"/>
    </location>
</feature>
<feature type="region of interest" description="Disordered" evidence="1">
    <location>
        <begin position="456"/>
        <end position="822"/>
    </location>
</feature>
<feature type="compositionally biased region" description="Low complexity" evidence="1">
    <location>
        <begin position="783"/>
        <end position="798"/>
    </location>
</feature>
<dbReference type="EMBL" id="DS268109">
    <property type="protein sequence ID" value="KMM64521.1"/>
    <property type="molecule type" value="Genomic_DNA"/>
</dbReference>
<feature type="compositionally biased region" description="Basic and acidic residues" evidence="1">
    <location>
        <begin position="49"/>
        <end position="59"/>
    </location>
</feature>
<feature type="region of interest" description="Disordered" evidence="1">
    <location>
        <begin position="380"/>
        <end position="440"/>
    </location>
</feature>
<reference evidence="3" key="3">
    <citation type="journal article" date="2010" name="Genome Res.">
        <title>Population genomic sequencing of Coccidioides fungi reveals recent hybridization and transposon control.</title>
        <authorList>
            <person name="Neafsey D.E."/>
            <person name="Barker B.M."/>
            <person name="Sharpton T.J."/>
            <person name="Stajich J.E."/>
            <person name="Park D.J."/>
            <person name="Whiston E."/>
            <person name="Hung C.-Y."/>
            <person name="McMahan C."/>
            <person name="White J."/>
            <person name="Sykes S."/>
            <person name="Heiman D."/>
            <person name="Young S."/>
            <person name="Zeng Q."/>
            <person name="Abouelleil A."/>
            <person name="Aftuck L."/>
            <person name="Bessette D."/>
            <person name="Brown A."/>
            <person name="FitzGerald M."/>
            <person name="Lui A."/>
            <person name="Macdonald J.P."/>
            <person name="Priest M."/>
            <person name="Orbach M.J."/>
            <person name="Galgiani J.N."/>
            <person name="Kirkland T.N."/>
            <person name="Cole G.T."/>
            <person name="Birren B.W."/>
            <person name="Henn M.R."/>
            <person name="Taylor J.W."/>
            <person name="Rounsley S.D."/>
        </authorList>
    </citation>
    <scope>NUCLEOTIDE SEQUENCE [LARGE SCALE GENOMIC DNA]</scope>
    <source>
        <strain evidence="3">RMSCC 3488</strain>
    </source>
</reference>
<dbReference type="VEuPathDB" id="FungiDB:CPAG_00873"/>
<reference evidence="3" key="2">
    <citation type="journal article" date="2009" name="Genome Res.">
        <title>Comparative genomic analyses of the human fungal pathogens Coccidioides and their relatives.</title>
        <authorList>
            <person name="Sharpton T.J."/>
            <person name="Stajich J.E."/>
            <person name="Rounsley S.D."/>
            <person name="Gardner M.J."/>
            <person name="Wortman J.R."/>
            <person name="Jordar V.S."/>
            <person name="Maiti R."/>
            <person name="Kodira C.D."/>
            <person name="Neafsey D.E."/>
            <person name="Zeng Q."/>
            <person name="Hung C.-Y."/>
            <person name="McMahan C."/>
            <person name="Muszewska A."/>
            <person name="Grynberg M."/>
            <person name="Mandel M.A."/>
            <person name="Kellner E.M."/>
            <person name="Barker B.M."/>
            <person name="Galgiani J.N."/>
            <person name="Orbach M.J."/>
            <person name="Kirkland T.N."/>
            <person name="Cole G.T."/>
            <person name="Henn M.R."/>
            <person name="Birren B.W."/>
            <person name="Taylor J.W."/>
        </authorList>
    </citation>
    <scope>NUCLEOTIDE SEQUENCE [LARGE SCALE GENOMIC DNA]</scope>
    <source>
        <strain evidence="3">RMSCC 3488</strain>
    </source>
</reference>
<evidence type="ECO:0000313" key="2">
    <source>
        <dbReference type="EMBL" id="KMM64521.1"/>
    </source>
</evidence>
<evidence type="ECO:0000313" key="3">
    <source>
        <dbReference type="Proteomes" id="UP000054567"/>
    </source>
</evidence>
<dbReference type="AlphaFoldDB" id="A0A0J6EVE6"/>
<accession>A0A0J6EVE6</accession>
<reference evidence="2 3" key="1">
    <citation type="submission" date="2007-06" db="EMBL/GenBank/DDBJ databases">
        <title>The Genome Sequence of Coccidioides posadasii RMSCC_3488.</title>
        <authorList>
            <consortium name="Coccidioides Genome Resources Consortium"/>
            <consortium name="The Broad Institute Genome Sequencing Platform"/>
            <person name="Henn M.R."/>
            <person name="Sykes S."/>
            <person name="Young S."/>
            <person name="Jaffe D."/>
            <person name="Berlin A."/>
            <person name="Alvarez P."/>
            <person name="Butler J."/>
            <person name="Gnerre S."/>
            <person name="Grabherr M."/>
            <person name="Mauceli E."/>
            <person name="Brockman W."/>
            <person name="Kodira C."/>
            <person name="Alvarado L."/>
            <person name="Zeng Q."/>
            <person name="Crawford M."/>
            <person name="Antoine C."/>
            <person name="Devon K."/>
            <person name="Galgiani J."/>
            <person name="Orsborn K."/>
            <person name="Lewis M.L."/>
            <person name="Nusbaum C."/>
            <person name="Galagan J."/>
            <person name="Birren B."/>
        </authorList>
    </citation>
    <scope>NUCLEOTIDE SEQUENCE [LARGE SCALE GENOMIC DNA]</scope>
    <source>
        <strain evidence="2 3">RMSCC 3488</strain>
    </source>
</reference>
<feature type="compositionally biased region" description="Low complexity" evidence="1">
    <location>
        <begin position="303"/>
        <end position="317"/>
    </location>
</feature>
<proteinExistence type="predicted"/>
<feature type="compositionally biased region" description="Low complexity" evidence="1">
    <location>
        <begin position="610"/>
        <end position="620"/>
    </location>
</feature>
<feature type="compositionally biased region" description="Basic residues" evidence="1">
    <location>
        <begin position="800"/>
        <end position="822"/>
    </location>
</feature>
<feature type="compositionally biased region" description="Low complexity" evidence="1">
    <location>
        <begin position="726"/>
        <end position="743"/>
    </location>
</feature>
<feature type="compositionally biased region" description="Basic and acidic residues" evidence="1">
    <location>
        <begin position="709"/>
        <end position="718"/>
    </location>
</feature>
<feature type="region of interest" description="Disordered" evidence="1">
    <location>
        <begin position="1"/>
        <end position="84"/>
    </location>
</feature>
<evidence type="ECO:0000256" key="1">
    <source>
        <dbReference type="SAM" id="MobiDB-lite"/>
    </source>
</evidence>
<feature type="compositionally biased region" description="Polar residues" evidence="1">
    <location>
        <begin position="665"/>
        <end position="677"/>
    </location>
</feature>
<feature type="compositionally biased region" description="Low complexity" evidence="1">
    <location>
        <begin position="524"/>
        <end position="542"/>
    </location>
</feature>
<feature type="compositionally biased region" description="Low complexity" evidence="1">
    <location>
        <begin position="678"/>
        <end position="696"/>
    </location>
</feature>
<dbReference type="OrthoDB" id="4207717at2759"/>
<sequence>MSTVDYTHMEIVPHPTDDESLSGETVFDDGPTNHRGVKRGCSSVESSDDDQHPGDDHSGGKRRRQHFDLDMPVTEPCLGPPIHNPELYDQIQRISRTTGSYVGPGAAVVLKYEPPEPRSPTPMDEGWIDGTKSAYERNLESKLNELRGGEDQSDESVKAPPISPLTPINERVQVSEGEPYANGRAQLSSEGSQLKRGERSQGVELHGNEREEMELNRRGALEDNHERKHSQILAGQTGGKKLPELMAFHAEMEEENSSLKASSSVATFSSSNLRESEESSSSPIAPGQRRRRRFQELSVPDEAASGSSSTHASKSGAPQGNTNHPSSHDSSSGPAREKSRSKTPTSPRPSPMPRKGLRKGSLLELFPRITHFRRIRTWAGRPGKTPSIRRLSNPINLSPNPRLTRPCRRNVEIVSPPLPIPSPSARTPRPSPPRPAVIDPEMAPNRHVRDIAFPSIEYDPNAGPIDITTPPRRPKMRIGPPRGRGNRSRLRALSETSRHITRGPASPKVKGEFSGTGTPRVVDGATQASGPAAAAIASNQNPVGATEVSRGAPRRKANTRRGPPPGRKARKQNIAPTVTAPSDTATTSQGAGIVETQRKAQEAVAQDPVPTIEPTETITELGESRTVNEANTALKREPQSRSQPNNEPEPATIAVPMTGRASTKVKLTTNVSDTTPVARNTRAAARRAAAAAEAAANPPQENVQALEDPQQRVEEPKTTTKRGQGKKTTTAATAKIKAPAAKTATKKRGGAKTAATEDTEEADDEGESEQEDNDEEAIDPTPKTTSSRAKKGATASKAGGKGKGKTSRKPTKAAPKKRGKKK</sequence>
<protein>
    <submittedName>
        <fullName evidence="2">Uncharacterized protein</fullName>
    </submittedName>
</protein>
<feature type="compositionally biased region" description="Low complexity" evidence="1">
    <location>
        <begin position="258"/>
        <end position="273"/>
    </location>
</feature>
<feature type="compositionally biased region" description="Polar residues" evidence="1">
    <location>
        <begin position="318"/>
        <end position="333"/>
    </location>
</feature>
<feature type="compositionally biased region" description="Basic and acidic residues" evidence="1">
    <location>
        <begin position="134"/>
        <end position="150"/>
    </location>
</feature>
<feature type="compositionally biased region" description="Acidic residues" evidence="1">
    <location>
        <begin position="757"/>
        <end position="778"/>
    </location>
</feature>
<dbReference type="Proteomes" id="UP000054567">
    <property type="component" value="Unassembled WGS sequence"/>
</dbReference>
<feature type="compositionally biased region" description="Polar residues" evidence="1">
    <location>
        <begin position="574"/>
        <end position="590"/>
    </location>
</feature>
<gene>
    <name evidence="2" type="ORF">CPAG_00873</name>
</gene>
<organism evidence="2 3">
    <name type="scientific">Coccidioides posadasii RMSCC 3488</name>
    <dbReference type="NCBI Taxonomy" id="454284"/>
    <lineage>
        <taxon>Eukaryota</taxon>
        <taxon>Fungi</taxon>
        <taxon>Dikarya</taxon>
        <taxon>Ascomycota</taxon>
        <taxon>Pezizomycotina</taxon>
        <taxon>Eurotiomycetes</taxon>
        <taxon>Eurotiomycetidae</taxon>
        <taxon>Onygenales</taxon>
        <taxon>Onygenaceae</taxon>
        <taxon>Coccidioides</taxon>
    </lineage>
</organism>
<name>A0A0J6EVE6_COCPO</name>
<feature type="compositionally biased region" description="Basic and acidic residues" evidence="1">
    <location>
        <begin position="193"/>
        <end position="226"/>
    </location>
</feature>